<dbReference type="PANTHER" id="PTHR31909:SF3">
    <property type="entry name" value="SIMILAR TO PROTEIN C20ORF85 HOMOLOG"/>
    <property type="match status" value="1"/>
</dbReference>
<dbReference type="PANTHER" id="PTHR31909">
    <property type="entry name" value="CHROMOSOME 20 ORF85 FAMILY MEMBER"/>
    <property type="match status" value="1"/>
</dbReference>
<proteinExistence type="predicted"/>
<accession>A0ABQ9VLH5</accession>
<dbReference type="Pfam" id="PF14945">
    <property type="entry name" value="LLC1"/>
    <property type="match status" value="1"/>
</dbReference>
<dbReference type="Proteomes" id="UP001266305">
    <property type="component" value="Unassembled WGS sequence"/>
</dbReference>
<sequence length="216" mass="23059">MFPPKASTVVDMGQIPLQAIELPVSAGLSHGSVTLVRGSALCPALEKVTLTPKKTCDEMPPFLWNPGATVTGVHQEHVLRGFVHHQQQPAHSGPSPPATASPAGSIRKMCASKSTLLVCAYFQYTSGRLALLSVFSTPASHTDAGCLVSLCPKVTKPPVFPFQILPSPPVPQTTQGFIGWRSTVPGLNKCLELDDEIRSCKGAFARELCWPKQGVH</sequence>
<comment type="caution">
    <text evidence="2">The sequence shown here is derived from an EMBL/GenBank/DDBJ whole genome shotgun (WGS) entry which is preliminary data.</text>
</comment>
<organism evidence="2 3">
    <name type="scientific">Saguinus oedipus</name>
    <name type="common">Cotton-top tamarin</name>
    <name type="synonym">Oedipomidas oedipus</name>
    <dbReference type="NCBI Taxonomy" id="9490"/>
    <lineage>
        <taxon>Eukaryota</taxon>
        <taxon>Metazoa</taxon>
        <taxon>Chordata</taxon>
        <taxon>Craniata</taxon>
        <taxon>Vertebrata</taxon>
        <taxon>Euteleostomi</taxon>
        <taxon>Mammalia</taxon>
        <taxon>Eutheria</taxon>
        <taxon>Euarchontoglires</taxon>
        <taxon>Primates</taxon>
        <taxon>Haplorrhini</taxon>
        <taxon>Platyrrhini</taxon>
        <taxon>Cebidae</taxon>
        <taxon>Callitrichinae</taxon>
        <taxon>Saguinus</taxon>
    </lineage>
</organism>
<gene>
    <name evidence="2" type="ORF">P7K49_009977</name>
</gene>
<evidence type="ECO:0000313" key="2">
    <source>
        <dbReference type="EMBL" id="KAK2110231.1"/>
    </source>
</evidence>
<dbReference type="InterPro" id="IPR020339">
    <property type="entry name" value="C20orf85-like"/>
</dbReference>
<evidence type="ECO:0000256" key="1">
    <source>
        <dbReference type="SAM" id="MobiDB-lite"/>
    </source>
</evidence>
<protein>
    <submittedName>
        <fullName evidence="2">Uncharacterized protein</fullName>
    </submittedName>
</protein>
<name>A0ABQ9VLH5_SAGOE</name>
<dbReference type="EMBL" id="JASSZA010000005">
    <property type="protein sequence ID" value="KAK2110231.1"/>
    <property type="molecule type" value="Genomic_DNA"/>
</dbReference>
<feature type="region of interest" description="Disordered" evidence="1">
    <location>
        <begin position="84"/>
        <end position="104"/>
    </location>
</feature>
<keyword evidence="3" id="KW-1185">Reference proteome</keyword>
<evidence type="ECO:0000313" key="3">
    <source>
        <dbReference type="Proteomes" id="UP001266305"/>
    </source>
</evidence>
<reference evidence="2 3" key="1">
    <citation type="submission" date="2023-05" db="EMBL/GenBank/DDBJ databases">
        <title>B98-5 Cell Line De Novo Hybrid Assembly: An Optical Mapping Approach.</title>
        <authorList>
            <person name="Kananen K."/>
            <person name="Auerbach J.A."/>
            <person name="Kautto E."/>
            <person name="Blachly J.S."/>
        </authorList>
    </citation>
    <scope>NUCLEOTIDE SEQUENCE [LARGE SCALE GENOMIC DNA]</scope>
    <source>
        <strain evidence="2">B95-8</strain>
        <tissue evidence="2">Cell line</tissue>
    </source>
</reference>